<dbReference type="OrthoDB" id="10043511at2759"/>
<gene>
    <name evidence="2" type="ORF">MGAL_10B056632</name>
</gene>
<reference evidence="2" key="1">
    <citation type="submission" date="2018-11" db="EMBL/GenBank/DDBJ databases">
        <authorList>
            <person name="Alioto T."/>
            <person name="Alioto T."/>
        </authorList>
    </citation>
    <scope>NUCLEOTIDE SEQUENCE</scope>
</reference>
<comment type="caution">
    <text evidence="2">The sequence shown here is derived from an EMBL/GenBank/DDBJ whole genome shotgun (WGS) entry which is preliminary data.</text>
</comment>
<dbReference type="Pfam" id="PF25107">
    <property type="entry name" value="VWA7_N"/>
    <property type="match status" value="1"/>
</dbReference>
<organism evidence="2 3">
    <name type="scientific">Mytilus galloprovincialis</name>
    <name type="common">Mediterranean mussel</name>
    <dbReference type="NCBI Taxonomy" id="29158"/>
    <lineage>
        <taxon>Eukaryota</taxon>
        <taxon>Metazoa</taxon>
        <taxon>Spiralia</taxon>
        <taxon>Lophotrochozoa</taxon>
        <taxon>Mollusca</taxon>
        <taxon>Bivalvia</taxon>
        <taxon>Autobranchia</taxon>
        <taxon>Pteriomorphia</taxon>
        <taxon>Mytilida</taxon>
        <taxon>Mytiloidea</taxon>
        <taxon>Mytilidae</taxon>
        <taxon>Mytilinae</taxon>
        <taxon>Mytilus</taxon>
    </lineage>
</organism>
<dbReference type="AlphaFoldDB" id="A0A8B6FZ36"/>
<dbReference type="PANTHER" id="PTHR14905:SF7">
    <property type="entry name" value="VON WILLEBRAND FACTOR A DOMAIN-CONTAINING PROTEIN 7"/>
    <property type="match status" value="1"/>
</dbReference>
<keyword evidence="3" id="KW-1185">Reference proteome</keyword>
<dbReference type="InterPro" id="IPR052577">
    <property type="entry name" value="VWA7"/>
</dbReference>
<evidence type="ECO:0000313" key="3">
    <source>
        <dbReference type="Proteomes" id="UP000596742"/>
    </source>
</evidence>
<feature type="domain" description="VWA7 N-terminal" evidence="1">
    <location>
        <begin position="93"/>
        <end position="231"/>
    </location>
</feature>
<proteinExistence type="predicted"/>
<protein>
    <recommendedName>
        <fullName evidence="1">VWA7 N-terminal domain-containing protein</fullName>
    </recommendedName>
</protein>
<evidence type="ECO:0000313" key="2">
    <source>
        <dbReference type="EMBL" id="VDI56266.1"/>
    </source>
</evidence>
<accession>A0A8B6FZ36</accession>
<dbReference type="PANTHER" id="PTHR14905">
    <property type="entry name" value="NG37"/>
    <property type="match status" value="1"/>
</dbReference>
<dbReference type="Proteomes" id="UP000596742">
    <property type="component" value="Unassembled WGS sequence"/>
</dbReference>
<evidence type="ECO:0000259" key="1">
    <source>
        <dbReference type="Pfam" id="PF25107"/>
    </source>
</evidence>
<dbReference type="EMBL" id="UYJE01007593">
    <property type="protein sequence ID" value="VDI56266.1"/>
    <property type="molecule type" value="Genomic_DNA"/>
</dbReference>
<sequence>MFFLVSHAIHGFPPLHVPLTGWPQVNTRSHKDMLNIGLIRAVGQFLNGYNQLENVHPLLAVDTFFGDAHMFVVTLRQRMQEIVNEPSFSKSLLREYIGKCLYTIQAFYSTTNWVEMDRNKTYRDFGVPGKTLMKVAAGDIDTCSDCDNSGDNPNSCKNNLLVTDVLTSGYHGGQDAVIPQRVSDDKTGKCGFGGRSDVNNGNKTASGGINKDRLDATYTSKCATHDNRAKIMRKSCVFFARKTPKSSYIR</sequence>
<name>A0A8B6FZ36_MYTGA</name>
<dbReference type="InterPro" id="IPR056862">
    <property type="entry name" value="VWA7_N"/>
</dbReference>